<evidence type="ECO:0000256" key="1">
    <source>
        <dbReference type="SAM" id="MobiDB-lite"/>
    </source>
</evidence>
<comment type="caution">
    <text evidence="2">The sequence shown here is derived from an EMBL/GenBank/DDBJ whole genome shotgun (WGS) entry which is preliminary data.</text>
</comment>
<feature type="region of interest" description="Disordered" evidence="1">
    <location>
        <begin position="188"/>
        <end position="209"/>
    </location>
</feature>
<organism evidence="2 3">
    <name type="scientific">Papiliotrema laurentii</name>
    <name type="common">Cryptococcus laurentii</name>
    <dbReference type="NCBI Taxonomy" id="5418"/>
    <lineage>
        <taxon>Eukaryota</taxon>
        <taxon>Fungi</taxon>
        <taxon>Dikarya</taxon>
        <taxon>Basidiomycota</taxon>
        <taxon>Agaricomycotina</taxon>
        <taxon>Tremellomycetes</taxon>
        <taxon>Tremellales</taxon>
        <taxon>Rhynchogastremaceae</taxon>
        <taxon>Papiliotrema</taxon>
    </lineage>
</organism>
<reference evidence="2" key="1">
    <citation type="submission" date="2023-02" db="EMBL/GenBank/DDBJ databases">
        <title>Identification and recombinant expression of a fungal hydrolase from Papiliotrema laurentii that hydrolyzes apple cutin and clears colloidal polyester polyurethane.</title>
        <authorList>
            <consortium name="DOE Joint Genome Institute"/>
            <person name="Roman V.A."/>
            <person name="Bojanowski C."/>
            <person name="Crable B.R."/>
            <person name="Wagner D.N."/>
            <person name="Hung C.S."/>
            <person name="Nadeau L.J."/>
            <person name="Schratz L."/>
            <person name="Haridas S."/>
            <person name="Pangilinan J."/>
            <person name="Lipzen A."/>
            <person name="Na H."/>
            <person name="Yan M."/>
            <person name="Ng V."/>
            <person name="Grigoriev I.V."/>
            <person name="Spatafora J.W."/>
            <person name="Barlow D."/>
            <person name="Biffinger J."/>
            <person name="Kelley-Loughnane N."/>
            <person name="Varaljay V.A."/>
            <person name="Crookes-Goodson W.J."/>
        </authorList>
    </citation>
    <scope>NUCLEOTIDE SEQUENCE</scope>
    <source>
        <strain evidence="2">5307AH</strain>
    </source>
</reference>
<dbReference type="AlphaFoldDB" id="A0AAD9D0I8"/>
<keyword evidence="3" id="KW-1185">Reference proteome</keyword>
<evidence type="ECO:0000313" key="3">
    <source>
        <dbReference type="Proteomes" id="UP001182556"/>
    </source>
</evidence>
<evidence type="ECO:0000313" key="2">
    <source>
        <dbReference type="EMBL" id="KAK1923933.1"/>
    </source>
</evidence>
<protein>
    <submittedName>
        <fullName evidence="2">Uncharacterized protein</fullName>
    </submittedName>
</protein>
<name>A0AAD9D0I8_PAPLA</name>
<sequence length="335" mass="36341">MTSIVERRSAAWRTFETGSESLATLREVGPGDMRDVEEGFDRSNLARLMDYTEGVSLDPMRRTDFELALDILSNLPADCVVRKASLERIVRWTVVSAQRGSTRRLPFPGELAREVMKVLVGVAGEVIERRLGFDTAKELAQPYITLLDREDPLVMAFEGCDGRQEGDEIDSSSSLSAELYDLSRALDATDPTRRGGVEQVGGDSTRKTTTYTVSPQDLLLLLAPRLLETLKQAPDPPLSIPSDYSKQRAEGAVQANAWAGKVYSEHEFRNRGEGLPSGLGAGQGGVSPVTPGFVGQGYPSQLALGASGGVMQQHGYAPGGRAASRHVDEYARRVV</sequence>
<accession>A0AAD9D0I8</accession>
<proteinExistence type="predicted"/>
<gene>
    <name evidence="2" type="ORF">DB88DRAFT_258296</name>
</gene>
<dbReference type="EMBL" id="JAODAN010000005">
    <property type="protein sequence ID" value="KAK1923933.1"/>
    <property type="molecule type" value="Genomic_DNA"/>
</dbReference>
<dbReference type="Proteomes" id="UP001182556">
    <property type="component" value="Unassembled WGS sequence"/>
</dbReference>